<dbReference type="Gene3D" id="3.90.550.10">
    <property type="entry name" value="Spore Coat Polysaccharide Biosynthesis Protein SpsA, Chain A"/>
    <property type="match status" value="1"/>
</dbReference>
<keyword evidence="1" id="KW-0328">Glycosyltransferase</keyword>
<dbReference type="GeneID" id="86062306"/>
<dbReference type="Pfam" id="PF00535">
    <property type="entry name" value="Glycos_transf_2"/>
    <property type="match status" value="1"/>
</dbReference>
<name>A0A2V3Y309_9FIRM</name>
<dbReference type="CDD" id="cd00761">
    <property type="entry name" value="Glyco_tranf_GTA_type"/>
    <property type="match status" value="1"/>
</dbReference>
<dbReference type="GO" id="GO:0016757">
    <property type="term" value="F:glycosyltransferase activity"/>
    <property type="evidence" value="ECO:0007669"/>
    <property type="project" value="UniProtKB-KW"/>
</dbReference>
<comment type="caution">
    <text evidence="4">The sequence shown here is derived from an EMBL/GenBank/DDBJ whole genome shotgun (WGS) entry which is preliminary data.</text>
</comment>
<protein>
    <submittedName>
        <fullName evidence="4">Glycosyltransferase involved in cell wall biosynthesis</fullName>
    </submittedName>
</protein>
<dbReference type="PANTHER" id="PTHR22916">
    <property type="entry name" value="GLYCOSYLTRANSFERASE"/>
    <property type="match status" value="1"/>
</dbReference>
<feature type="domain" description="Glycosyltransferase 2-like" evidence="3">
    <location>
        <begin position="15"/>
        <end position="181"/>
    </location>
</feature>
<accession>A0A2V3Y309</accession>
<dbReference type="RefSeq" id="WP_110323638.1">
    <property type="nucleotide sequence ID" value="NZ_QJKD01000007.1"/>
</dbReference>
<dbReference type="InterPro" id="IPR001173">
    <property type="entry name" value="Glyco_trans_2-like"/>
</dbReference>
<dbReference type="SUPFAM" id="SSF53448">
    <property type="entry name" value="Nucleotide-diphospho-sugar transferases"/>
    <property type="match status" value="1"/>
</dbReference>
<evidence type="ECO:0000313" key="4">
    <source>
        <dbReference type="EMBL" id="PXX52510.1"/>
    </source>
</evidence>
<evidence type="ECO:0000256" key="2">
    <source>
        <dbReference type="ARBA" id="ARBA00022679"/>
    </source>
</evidence>
<evidence type="ECO:0000259" key="3">
    <source>
        <dbReference type="Pfam" id="PF00535"/>
    </source>
</evidence>
<dbReference type="Proteomes" id="UP000248057">
    <property type="component" value="Unassembled WGS sequence"/>
</dbReference>
<dbReference type="PANTHER" id="PTHR22916:SF51">
    <property type="entry name" value="GLYCOSYLTRANSFERASE EPSH-RELATED"/>
    <property type="match status" value="1"/>
</dbReference>
<dbReference type="AlphaFoldDB" id="A0A2V3Y309"/>
<proteinExistence type="predicted"/>
<keyword evidence="5" id="KW-1185">Reference proteome</keyword>
<evidence type="ECO:0000256" key="1">
    <source>
        <dbReference type="ARBA" id="ARBA00022676"/>
    </source>
</evidence>
<keyword evidence="2 4" id="KW-0808">Transferase</keyword>
<reference evidence="4 5" key="1">
    <citation type="submission" date="2018-05" db="EMBL/GenBank/DDBJ databases">
        <title>Genomic Encyclopedia of Type Strains, Phase IV (KMG-IV): sequencing the most valuable type-strain genomes for metagenomic binning, comparative biology and taxonomic classification.</title>
        <authorList>
            <person name="Goeker M."/>
        </authorList>
    </citation>
    <scope>NUCLEOTIDE SEQUENCE [LARGE SCALE GENOMIC DNA]</scope>
    <source>
        <strain evidence="4 5">DSM 24995</strain>
    </source>
</reference>
<evidence type="ECO:0000313" key="5">
    <source>
        <dbReference type="Proteomes" id="UP000248057"/>
    </source>
</evidence>
<organism evidence="4 5">
    <name type="scientific">Hungatella effluvii</name>
    <dbReference type="NCBI Taxonomy" id="1096246"/>
    <lineage>
        <taxon>Bacteria</taxon>
        <taxon>Bacillati</taxon>
        <taxon>Bacillota</taxon>
        <taxon>Clostridia</taxon>
        <taxon>Lachnospirales</taxon>
        <taxon>Lachnospiraceae</taxon>
        <taxon>Hungatella</taxon>
    </lineage>
</organism>
<sequence length="321" mass="38113">MENNLNEQTTNEKISVIVPVYNVEAFLERCIESLIKQTYRNIEIILVDDGSTDGSGEICQKYALRYENVFYYFKENGGLSDARNYGIVQATGQYLAFVDSDDYVDTHMYQCLQADIEKYNADISTCAFQEFTDEPFGDDIGIASNVEVLNKEDGIRYLLLSDKYCNYAWNKLYKKDLFEKIKYPIGMKMEDLGTTYLLFNKCNVITYRPFKAYYYFQRENSIIHRADIQFYIDKLKLSMERFYFIKKIYPSMIENYNFILRTIFIDYKYLCENRETMLKIKKLIDNDVPIEMTKGLSKLQRIKFLMLKYIPHCYRRLFGVV</sequence>
<dbReference type="EMBL" id="QJKD01000007">
    <property type="protein sequence ID" value="PXX52510.1"/>
    <property type="molecule type" value="Genomic_DNA"/>
</dbReference>
<gene>
    <name evidence="4" type="ORF">DFR60_107196</name>
</gene>
<dbReference type="InterPro" id="IPR029044">
    <property type="entry name" value="Nucleotide-diphossugar_trans"/>
</dbReference>